<protein>
    <submittedName>
        <fullName evidence="4">HlyD family secretion protein</fullName>
    </submittedName>
</protein>
<dbReference type="GO" id="GO:0030313">
    <property type="term" value="C:cell envelope"/>
    <property type="evidence" value="ECO:0007669"/>
    <property type="project" value="UniProtKB-SubCell"/>
</dbReference>
<evidence type="ECO:0000313" key="5">
    <source>
        <dbReference type="Proteomes" id="UP000287910"/>
    </source>
</evidence>
<feature type="domain" description="Multidrug resistance protein MdtA-like C-terminal permuted SH3" evidence="3">
    <location>
        <begin position="217"/>
        <end position="267"/>
    </location>
</feature>
<keyword evidence="2" id="KW-0175">Coiled coil</keyword>
<reference evidence="4 5" key="1">
    <citation type="submission" date="2018-12" db="EMBL/GenBank/DDBJ databases">
        <title>Lysinibacillus antri sp. nov., isolated from a cave soil.</title>
        <authorList>
            <person name="Narsing Rao M.P."/>
            <person name="Zhang H."/>
            <person name="Dong Z.-Y."/>
            <person name="Niu X.-K."/>
            <person name="Zhang K."/>
            <person name="Fang B.-Z."/>
            <person name="Kang Y.-Q."/>
            <person name="Xiao M."/>
            <person name="Li W.-J."/>
        </authorList>
    </citation>
    <scope>NUCLEOTIDE SEQUENCE [LARGE SCALE GENOMIC DNA]</scope>
    <source>
        <strain evidence="4 5">SYSU K30002</strain>
    </source>
</reference>
<dbReference type="RefSeq" id="WP_126659914.1">
    <property type="nucleotide sequence ID" value="NZ_RYYR01000022.1"/>
</dbReference>
<dbReference type="Proteomes" id="UP000287910">
    <property type="component" value="Unassembled WGS sequence"/>
</dbReference>
<evidence type="ECO:0000313" key="4">
    <source>
        <dbReference type="EMBL" id="RUL49896.1"/>
    </source>
</evidence>
<dbReference type="AlphaFoldDB" id="A0A432L9P5"/>
<keyword evidence="5" id="KW-1185">Reference proteome</keyword>
<dbReference type="InterPro" id="IPR058627">
    <property type="entry name" value="MdtA-like_C"/>
</dbReference>
<proteinExistence type="predicted"/>
<dbReference type="Gene3D" id="2.40.420.20">
    <property type="match status" value="1"/>
</dbReference>
<evidence type="ECO:0000256" key="2">
    <source>
        <dbReference type="ARBA" id="ARBA00023054"/>
    </source>
</evidence>
<name>A0A432L9P5_9BACI</name>
<comment type="caution">
    <text evidence="4">The sequence shown here is derived from an EMBL/GenBank/DDBJ whole genome shotgun (WGS) entry which is preliminary data.</text>
</comment>
<dbReference type="PANTHER" id="PTHR32347">
    <property type="entry name" value="EFFLUX SYSTEM COMPONENT YKNX-RELATED"/>
    <property type="match status" value="1"/>
</dbReference>
<dbReference type="EMBL" id="RYYR01000022">
    <property type="protein sequence ID" value="RUL49896.1"/>
    <property type="molecule type" value="Genomic_DNA"/>
</dbReference>
<dbReference type="SUPFAM" id="SSF51230">
    <property type="entry name" value="Single hybrid motif"/>
    <property type="match status" value="1"/>
</dbReference>
<dbReference type="PANTHER" id="PTHR32347:SF14">
    <property type="entry name" value="EFFLUX SYSTEM COMPONENT YKNX-RELATED"/>
    <property type="match status" value="1"/>
</dbReference>
<organism evidence="4 5">
    <name type="scientific">Lysinibacillus antri</name>
    <dbReference type="NCBI Taxonomy" id="2498145"/>
    <lineage>
        <taxon>Bacteria</taxon>
        <taxon>Bacillati</taxon>
        <taxon>Bacillota</taxon>
        <taxon>Bacilli</taxon>
        <taxon>Bacillales</taxon>
        <taxon>Bacillaceae</taxon>
        <taxon>Lysinibacillus</taxon>
    </lineage>
</organism>
<dbReference type="InterPro" id="IPR050465">
    <property type="entry name" value="UPF0194_transport"/>
</dbReference>
<gene>
    <name evidence="4" type="ORF">EK386_14570</name>
</gene>
<sequence length="285" mass="31080">MKRSTKITSFVVGGVLVVSLVSGAFFTQKGSASYEEETVQIEDMTTYYSFSGTVDAKARQNIVSQKEMHVEEVLVKAGDQVKTGDVLVLSSEGEEIRAEIDGEVAGVYTKNNSHAMKGTRLVDIVDYSNLHVKVKVDEYDLKYVEVDQEVDVTINALEKDIKGKIYAISKEAINENGISYFTAMIDFEKDESIRVGMSAESKVLKDHATGINTVSMKAIQFDSKNKPYVLITSEDGKPIKQYVETGINDGTTIEVKSGLEVDDIVMIPKAAPVNSAAAMHGGGNQ</sequence>
<accession>A0A432L9P5</accession>
<dbReference type="InterPro" id="IPR011053">
    <property type="entry name" value="Single_hybrid_motif"/>
</dbReference>
<dbReference type="Pfam" id="PF25967">
    <property type="entry name" value="RND-MFP_C"/>
    <property type="match status" value="1"/>
</dbReference>
<evidence type="ECO:0000256" key="1">
    <source>
        <dbReference type="ARBA" id="ARBA00004196"/>
    </source>
</evidence>
<dbReference type="Gene3D" id="2.40.30.170">
    <property type="match status" value="1"/>
</dbReference>
<comment type="subcellular location">
    <subcellularLocation>
        <location evidence="1">Cell envelope</location>
    </subcellularLocation>
</comment>
<dbReference type="Gene3D" id="2.40.50.100">
    <property type="match status" value="1"/>
</dbReference>
<evidence type="ECO:0000259" key="3">
    <source>
        <dbReference type="Pfam" id="PF25967"/>
    </source>
</evidence>